<evidence type="ECO:0000256" key="4">
    <source>
        <dbReference type="ARBA" id="ARBA00035245"/>
    </source>
</evidence>
<dbReference type="PANTHER" id="PTHR11994">
    <property type="entry name" value="60S RIBOSOMAL PROTEIN L11-RELATED"/>
    <property type="match status" value="1"/>
</dbReference>
<evidence type="ECO:0000313" key="9">
    <source>
        <dbReference type="EMBL" id="OGL81655.1"/>
    </source>
</evidence>
<sequence>MTLKEHYEKHVIPAMKEQFGYKNNLAVPRIVKAMLNVGISASQKDPKVKETIKDTIRTISGQEPVERSAKKSISSFKIRKGQIVGMLVTLRGKRMYDFLDKLLHLTFPRMRDFRGLRKTMVDAHGNLTIGFREAVAFPEIKAGDLERQHGLEVTVVVGGAKGREEGVALLKLMGFPFTEK</sequence>
<gene>
    <name evidence="5" type="primary">rplE</name>
    <name evidence="9" type="ORF">A3B21_04355</name>
</gene>
<name>A0A1F7UTR0_9BACT</name>
<evidence type="ECO:0000313" key="10">
    <source>
        <dbReference type="Proteomes" id="UP000176897"/>
    </source>
</evidence>
<dbReference type="GO" id="GO:0000049">
    <property type="term" value="F:tRNA binding"/>
    <property type="evidence" value="ECO:0007669"/>
    <property type="project" value="UniProtKB-UniRule"/>
</dbReference>
<feature type="domain" description="Large ribosomal subunit protein uL5 C-terminal" evidence="8">
    <location>
        <begin position="84"/>
        <end position="177"/>
    </location>
</feature>
<dbReference type="AlphaFoldDB" id="A0A1F7UTR0"/>
<dbReference type="GO" id="GO:0019843">
    <property type="term" value="F:rRNA binding"/>
    <property type="evidence" value="ECO:0007669"/>
    <property type="project" value="UniProtKB-UniRule"/>
</dbReference>
<dbReference type="InterPro" id="IPR020930">
    <property type="entry name" value="Ribosomal_uL5_bac-type"/>
</dbReference>
<dbReference type="Gene3D" id="3.30.1440.10">
    <property type="match status" value="1"/>
</dbReference>
<comment type="caution">
    <text evidence="9">The sequence shown here is derived from an EMBL/GenBank/DDBJ whole genome shotgun (WGS) entry which is preliminary data.</text>
</comment>
<evidence type="ECO:0000256" key="6">
    <source>
        <dbReference type="RuleBase" id="RU003930"/>
    </source>
</evidence>
<organism evidence="9 10">
    <name type="scientific">Candidatus Uhrbacteria bacterium RIFCSPLOWO2_01_FULL_47_24</name>
    <dbReference type="NCBI Taxonomy" id="1802401"/>
    <lineage>
        <taxon>Bacteria</taxon>
        <taxon>Candidatus Uhriibacteriota</taxon>
    </lineage>
</organism>
<dbReference type="FunFam" id="3.30.1440.10:FF:000001">
    <property type="entry name" value="50S ribosomal protein L5"/>
    <property type="match status" value="1"/>
</dbReference>
<dbReference type="Pfam" id="PF00281">
    <property type="entry name" value="Ribosomal_L5"/>
    <property type="match status" value="1"/>
</dbReference>
<dbReference type="GO" id="GO:0006412">
    <property type="term" value="P:translation"/>
    <property type="evidence" value="ECO:0007669"/>
    <property type="project" value="UniProtKB-UniRule"/>
</dbReference>
<dbReference type="SUPFAM" id="SSF55282">
    <property type="entry name" value="RL5-like"/>
    <property type="match status" value="1"/>
</dbReference>
<dbReference type="Pfam" id="PF00673">
    <property type="entry name" value="Ribosomal_L5_C"/>
    <property type="match status" value="1"/>
</dbReference>
<comment type="subunit">
    <text evidence="5">Part of the 50S ribosomal subunit; part of the 5S rRNA/L5/L18/L25 subcomplex. Contacts the 5S rRNA and the P site tRNA. Forms a bridge to the 30S subunit in the 70S ribosome.</text>
</comment>
<evidence type="ECO:0000256" key="3">
    <source>
        <dbReference type="ARBA" id="ARBA00023274"/>
    </source>
</evidence>
<dbReference type="InterPro" id="IPR031310">
    <property type="entry name" value="Ribosomal_uL5_N"/>
</dbReference>
<protein>
    <recommendedName>
        <fullName evidence="4 5">Large ribosomal subunit protein uL5</fullName>
    </recommendedName>
</protein>
<dbReference type="InterPro" id="IPR031309">
    <property type="entry name" value="Ribosomal_uL5_C"/>
</dbReference>
<comment type="similarity">
    <text evidence="1 5 6">Belongs to the universal ribosomal protein uL5 family.</text>
</comment>
<evidence type="ECO:0000256" key="2">
    <source>
        <dbReference type="ARBA" id="ARBA00022980"/>
    </source>
</evidence>
<evidence type="ECO:0000256" key="5">
    <source>
        <dbReference type="HAMAP-Rule" id="MF_01333"/>
    </source>
</evidence>
<dbReference type="Proteomes" id="UP000176897">
    <property type="component" value="Unassembled WGS sequence"/>
</dbReference>
<keyword evidence="5" id="KW-0694">RNA-binding</keyword>
<comment type="function">
    <text evidence="5">This is 1 of the proteins that bind and probably mediate the attachment of the 5S RNA into the large ribosomal subunit, where it forms part of the central protuberance. In the 70S ribosome it contacts protein S13 of the 30S subunit (bridge B1b), connecting the 2 subunits; this bridge is implicated in subunit movement. Contacts the P site tRNA; the 5S rRNA and some of its associated proteins might help stabilize positioning of ribosome-bound tRNAs.</text>
</comment>
<dbReference type="EMBL" id="MGEJ01000003">
    <property type="protein sequence ID" value="OGL81655.1"/>
    <property type="molecule type" value="Genomic_DNA"/>
</dbReference>
<dbReference type="InterPro" id="IPR022803">
    <property type="entry name" value="Ribosomal_uL5_dom_sf"/>
</dbReference>
<dbReference type="STRING" id="1802401.A3B21_04355"/>
<reference evidence="9 10" key="1">
    <citation type="journal article" date="2016" name="Nat. Commun.">
        <title>Thousands of microbial genomes shed light on interconnected biogeochemical processes in an aquifer system.</title>
        <authorList>
            <person name="Anantharaman K."/>
            <person name="Brown C.T."/>
            <person name="Hug L.A."/>
            <person name="Sharon I."/>
            <person name="Castelle C.J."/>
            <person name="Probst A.J."/>
            <person name="Thomas B.C."/>
            <person name="Singh A."/>
            <person name="Wilkins M.J."/>
            <person name="Karaoz U."/>
            <person name="Brodie E.L."/>
            <person name="Williams K.H."/>
            <person name="Hubbard S.S."/>
            <person name="Banfield J.F."/>
        </authorList>
    </citation>
    <scope>NUCLEOTIDE SEQUENCE [LARGE SCALE GENOMIC DNA]</scope>
</reference>
<dbReference type="HAMAP" id="MF_01333_B">
    <property type="entry name" value="Ribosomal_uL5_B"/>
    <property type="match status" value="1"/>
</dbReference>
<keyword evidence="2 5" id="KW-0689">Ribosomal protein</keyword>
<dbReference type="GO" id="GO:0003735">
    <property type="term" value="F:structural constituent of ribosome"/>
    <property type="evidence" value="ECO:0007669"/>
    <property type="project" value="InterPro"/>
</dbReference>
<feature type="domain" description="Large ribosomal subunit protein uL5 N-terminal" evidence="7">
    <location>
        <begin position="23"/>
        <end position="79"/>
    </location>
</feature>
<evidence type="ECO:0000259" key="8">
    <source>
        <dbReference type="Pfam" id="PF00673"/>
    </source>
</evidence>
<proteinExistence type="inferred from homology"/>
<keyword evidence="3 5" id="KW-0687">Ribonucleoprotein</keyword>
<accession>A0A1F7UTR0</accession>
<dbReference type="InterPro" id="IPR002132">
    <property type="entry name" value="Ribosomal_uL5"/>
</dbReference>
<keyword evidence="5" id="KW-0820">tRNA-binding</keyword>
<keyword evidence="5" id="KW-0699">rRNA-binding</keyword>
<evidence type="ECO:0000259" key="7">
    <source>
        <dbReference type="Pfam" id="PF00281"/>
    </source>
</evidence>
<dbReference type="NCBIfam" id="NF000585">
    <property type="entry name" value="PRK00010.1"/>
    <property type="match status" value="1"/>
</dbReference>
<dbReference type="GO" id="GO:0005840">
    <property type="term" value="C:ribosome"/>
    <property type="evidence" value="ECO:0007669"/>
    <property type="project" value="UniProtKB-KW"/>
</dbReference>
<evidence type="ECO:0000256" key="1">
    <source>
        <dbReference type="ARBA" id="ARBA00008553"/>
    </source>
</evidence>
<dbReference type="PIRSF" id="PIRSF002161">
    <property type="entry name" value="Ribosomal_L5"/>
    <property type="match status" value="1"/>
</dbReference>
<dbReference type="GO" id="GO:1990904">
    <property type="term" value="C:ribonucleoprotein complex"/>
    <property type="evidence" value="ECO:0007669"/>
    <property type="project" value="UniProtKB-KW"/>
</dbReference>